<keyword evidence="5" id="KW-1185">Reference proteome</keyword>
<accession>A0ABX0UWM1</accession>
<evidence type="ECO:0000313" key="5">
    <source>
        <dbReference type="Proteomes" id="UP001429580"/>
    </source>
</evidence>
<dbReference type="InterPro" id="IPR044005">
    <property type="entry name" value="DZR_2"/>
</dbReference>
<dbReference type="SUPFAM" id="SSF53271">
    <property type="entry name" value="PRTase-like"/>
    <property type="match status" value="1"/>
</dbReference>
<name>A0ABX0UWM1_9HYPH</name>
<protein>
    <submittedName>
        <fullName evidence="4">ComF family protein</fullName>
    </submittedName>
</protein>
<dbReference type="Gene3D" id="3.40.50.2020">
    <property type="match status" value="1"/>
</dbReference>
<dbReference type="PANTHER" id="PTHR47505:SF1">
    <property type="entry name" value="DNA UTILIZATION PROTEIN YHGH"/>
    <property type="match status" value="1"/>
</dbReference>
<dbReference type="CDD" id="cd06223">
    <property type="entry name" value="PRTases_typeI"/>
    <property type="match status" value="1"/>
</dbReference>
<dbReference type="EMBL" id="JAASQI010000002">
    <property type="protein sequence ID" value="NIJ57334.1"/>
    <property type="molecule type" value="Genomic_DNA"/>
</dbReference>
<evidence type="ECO:0000313" key="4">
    <source>
        <dbReference type="EMBL" id="NIJ57334.1"/>
    </source>
</evidence>
<dbReference type="Proteomes" id="UP001429580">
    <property type="component" value="Unassembled WGS sequence"/>
</dbReference>
<dbReference type="RefSeq" id="WP_166949741.1">
    <property type="nucleotide sequence ID" value="NZ_JAASQI010000002.1"/>
</dbReference>
<comment type="similarity">
    <text evidence="1">Belongs to the ComF/GntX family.</text>
</comment>
<dbReference type="Pfam" id="PF18912">
    <property type="entry name" value="DZR_2"/>
    <property type="match status" value="1"/>
</dbReference>
<comment type="caution">
    <text evidence="4">The sequence shown here is derived from an EMBL/GenBank/DDBJ whole genome shotgun (WGS) entry which is preliminary data.</text>
</comment>
<evidence type="ECO:0000259" key="3">
    <source>
        <dbReference type="Pfam" id="PF18912"/>
    </source>
</evidence>
<evidence type="ECO:0000259" key="2">
    <source>
        <dbReference type="Pfam" id="PF00156"/>
    </source>
</evidence>
<dbReference type="Pfam" id="PF00156">
    <property type="entry name" value="Pribosyltran"/>
    <property type="match status" value="1"/>
</dbReference>
<gene>
    <name evidence="4" type="ORF">FHS82_001160</name>
</gene>
<dbReference type="InterPro" id="IPR029057">
    <property type="entry name" value="PRTase-like"/>
</dbReference>
<feature type="domain" description="Phosphoribosyltransferase" evidence="2">
    <location>
        <begin position="188"/>
        <end position="271"/>
    </location>
</feature>
<reference evidence="4 5" key="1">
    <citation type="submission" date="2020-03" db="EMBL/GenBank/DDBJ databases">
        <title>Genomic Encyclopedia of Type Strains, Phase IV (KMG-IV): sequencing the most valuable type-strain genomes for metagenomic binning, comparative biology and taxonomic classification.</title>
        <authorList>
            <person name="Goeker M."/>
        </authorList>
    </citation>
    <scope>NUCLEOTIDE SEQUENCE [LARGE SCALE GENOMIC DNA]</scope>
    <source>
        <strain evidence="4 5">DSM 103870</strain>
    </source>
</reference>
<organism evidence="4 5">
    <name type="scientific">Pseudochelatococcus lubricantis</name>
    <dbReference type="NCBI Taxonomy" id="1538102"/>
    <lineage>
        <taxon>Bacteria</taxon>
        <taxon>Pseudomonadati</taxon>
        <taxon>Pseudomonadota</taxon>
        <taxon>Alphaproteobacteria</taxon>
        <taxon>Hyphomicrobiales</taxon>
        <taxon>Chelatococcaceae</taxon>
        <taxon>Pseudochelatococcus</taxon>
    </lineage>
</organism>
<feature type="domain" description="Double zinc ribbon" evidence="3">
    <location>
        <begin position="44"/>
        <end position="91"/>
    </location>
</feature>
<proteinExistence type="inferred from homology"/>
<evidence type="ECO:0000256" key="1">
    <source>
        <dbReference type="ARBA" id="ARBA00008007"/>
    </source>
</evidence>
<dbReference type="InterPro" id="IPR000836">
    <property type="entry name" value="PRTase_dom"/>
</dbReference>
<dbReference type="InterPro" id="IPR051910">
    <property type="entry name" value="ComF/GntX_DNA_util-trans"/>
</dbReference>
<dbReference type="PANTHER" id="PTHR47505">
    <property type="entry name" value="DNA UTILIZATION PROTEIN YHGH"/>
    <property type="match status" value="1"/>
</dbReference>
<sequence>MEAASLASLSPLPPSAPDADPAAARGLFVPGRVRRCTADGWRLLLDFLYPPSCPACMRATAQHDALCAQCWSGLALIDRPFCERLGLPFEVDLGAPILSAAALADPPVFQRARAAVRYEAAARRLVHRLKYGDRMELARLMARMMVRAGRDLFPDADLVVPVPLHARRLLSRRFNQAALLGTRLSALIGLPCALSVLERRKATHTQVGLSRAQRAANLQGAFHVAAQRRSTVEGRRILLVDDVLTTGATANACARALLRAGARDVDVLVFARVVAAG</sequence>